<feature type="compositionally biased region" description="Polar residues" evidence="1">
    <location>
        <begin position="544"/>
        <end position="555"/>
    </location>
</feature>
<dbReference type="Pfam" id="PF14905">
    <property type="entry name" value="OMP_b-brl_3"/>
    <property type="match status" value="1"/>
</dbReference>
<feature type="domain" description="Outer membrane protein beta-barrel" evidence="2">
    <location>
        <begin position="388"/>
        <end position="757"/>
    </location>
</feature>
<dbReference type="InterPro" id="IPR041700">
    <property type="entry name" value="OMP_b-brl_3"/>
</dbReference>
<gene>
    <name evidence="3" type="ORF">O0931_06350</name>
</gene>
<dbReference type="SUPFAM" id="SSF56935">
    <property type="entry name" value="Porins"/>
    <property type="match status" value="1"/>
</dbReference>
<dbReference type="Proteomes" id="UP001144341">
    <property type="component" value="Unassembled WGS sequence"/>
</dbReference>
<evidence type="ECO:0000313" key="4">
    <source>
        <dbReference type="Proteomes" id="UP001144341"/>
    </source>
</evidence>
<dbReference type="EMBL" id="JAPWGL010000002">
    <property type="protein sequence ID" value="MCZ4222915.1"/>
    <property type="molecule type" value="Genomic_DNA"/>
</dbReference>
<organism evidence="3 4">
    <name type="scientific">Pedobacter rhodius</name>
    <dbReference type="NCBI Taxonomy" id="3004098"/>
    <lineage>
        <taxon>Bacteria</taxon>
        <taxon>Pseudomonadati</taxon>
        <taxon>Bacteroidota</taxon>
        <taxon>Sphingobacteriia</taxon>
        <taxon>Sphingobacteriales</taxon>
        <taxon>Sphingobacteriaceae</taxon>
        <taxon>Pedobacter</taxon>
    </lineage>
</organism>
<evidence type="ECO:0000256" key="1">
    <source>
        <dbReference type="SAM" id="MobiDB-lite"/>
    </source>
</evidence>
<name>A0ABT4KVG5_9SPHI</name>
<proteinExistence type="predicted"/>
<comment type="caution">
    <text evidence="3">The sequence shown here is derived from an EMBL/GenBank/DDBJ whole genome shotgun (WGS) entry which is preliminary data.</text>
</comment>
<evidence type="ECO:0000259" key="2">
    <source>
        <dbReference type="Pfam" id="PF14905"/>
    </source>
</evidence>
<reference evidence="3" key="1">
    <citation type="submission" date="2022-12" db="EMBL/GenBank/DDBJ databases">
        <title>Genome sequence of SJ11.</title>
        <authorList>
            <person name="Woo H."/>
        </authorList>
    </citation>
    <scope>NUCLEOTIDE SEQUENCE</scope>
    <source>
        <strain evidence="3">SJ11</strain>
    </source>
</reference>
<evidence type="ECO:0000313" key="3">
    <source>
        <dbReference type="EMBL" id="MCZ4222915.1"/>
    </source>
</evidence>
<dbReference type="RefSeq" id="WP_269414717.1">
    <property type="nucleotide sequence ID" value="NZ_JAPWGL010000002.1"/>
</dbReference>
<sequence length="784" mass="86735">MQFRYLSVIVVFLNIAVIMHCADVRAQAVVQKTLRIQLLQPDKKTALSYFGLSLFFGKDTTKSIALLSDAKGETLATIPQATGSVTLKSASSVLRIDTTFTLNANNPKESIICVANYIVNQLSEVKVSAGRSTIYTAEKISYKASDFKVPDLPIGKNLLAMIPSISKIENNYKIDGSFDPVFYINGSRIVYTAVENLPLETIDRVEIIKNSSLTSGLKPNQVALNIVTKKKPETILGGMLSANNSFTQRNFGAFSTLYLTGKRFFVNLMLNSYSAGYDISSASYWAKLPGGEPVYSRIMQGRTGTVPKIGTLSANYDMSNKVQINYSLSYNNIRASQHVGSAIKQANGVSSEEYLNSLFRPLTTTNFANLNIKLSKESNLFFRATHNFSSTLIDLNLENQINGVLSNKSENRVQDFNFLIGHDFKVAKASFEIGGLFQHNDNRNTFELSNLQSAAVNGELTYNQSFYTVYSRFKYPFRYFTLTLTNRLDLNASVLNGNRMGNKLQYLPGLNIYVPTKNSGTFSLIASRQTILPGSDDLNENQRRQTSGITSSGSQNVGQQINWNVSLTHNLSGDDFELTNALNYEQTEGLIAFGPYLFGADGSIQRNKINVANESILSFRPSLNLDVSKRLSFTCTAVAGYYASNTTEQGYYIENSGFFVAPTITVVQTNPKFVNFNLSMSYRNKNFFPFEIKRQQAPALSLTLSRTFLKKSLTVTGSIYDAFNTSNNSKSSGISPVMYNTVSLVQPMRSIGLSMSYLFHAKAFRYSGGSKGIKGRETKATSSN</sequence>
<accession>A0ABT4KVG5</accession>
<protein>
    <submittedName>
        <fullName evidence="3">Outer membrane beta-barrel protein</fullName>
    </submittedName>
</protein>
<keyword evidence="4" id="KW-1185">Reference proteome</keyword>
<feature type="region of interest" description="Disordered" evidence="1">
    <location>
        <begin position="535"/>
        <end position="555"/>
    </location>
</feature>